<gene>
    <name evidence="1" type="ORF">POTOM_009461</name>
</gene>
<dbReference type="OrthoDB" id="1720039at2759"/>
<evidence type="ECO:0000313" key="2">
    <source>
        <dbReference type="Proteomes" id="UP000886885"/>
    </source>
</evidence>
<dbReference type="Proteomes" id="UP000886885">
    <property type="component" value="Chromosome 2D"/>
</dbReference>
<proteinExistence type="predicted"/>
<organism evidence="1 2">
    <name type="scientific">Populus tomentosa</name>
    <name type="common">Chinese white poplar</name>
    <dbReference type="NCBI Taxonomy" id="118781"/>
    <lineage>
        <taxon>Eukaryota</taxon>
        <taxon>Viridiplantae</taxon>
        <taxon>Streptophyta</taxon>
        <taxon>Embryophyta</taxon>
        <taxon>Tracheophyta</taxon>
        <taxon>Spermatophyta</taxon>
        <taxon>Magnoliopsida</taxon>
        <taxon>eudicotyledons</taxon>
        <taxon>Gunneridae</taxon>
        <taxon>Pentapetalae</taxon>
        <taxon>rosids</taxon>
        <taxon>fabids</taxon>
        <taxon>Malpighiales</taxon>
        <taxon>Salicaceae</taxon>
        <taxon>Saliceae</taxon>
        <taxon>Populus</taxon>
    </lineage>
</organism>
<accession>A0A8X8DA77</accession>
<reference evidence="1" key="1">
    <citation type="journal article" date="2020" name="bioRxiv">
        <title>Hybrid origin of Populus tomentosa Carr. identified through genome sequencing and phylogenomic analysis.</title>
        <authorList>
            <person name="An X."/>
            <person name="Gao K."/>
            <person name="Chen Z."/>
            <person name="Li J."/>
            <person name="Yang X."/>
            <person name="Yang X."/>
            <person name="Zhou J."/>
            <person name="Guo T."/>
            <person name="Zhao T."/>
            <person name="Huang S."/>
            <person name="Miao D."/>
            <person name="Khan W.U."/>
            <person name="Rao P."/>
            <person name="Ye M."/>
            <person name="Lei B."/>
            <person name="Liao W."/>
            <person name="Wang J."/>
            <person name="Ji L."/>
            <person name="Li Y."/>
            <person name="Guo B."/>
            <person name="Mustafa N.S."/>
            <person name="Li S."/>
            <person name="Yun Q."/>
            <person name="Keller S.R."/>
            <person name="Mao J."/>
            <person name="Zhang R."/>
            <person name="Strauss S.H."/>
        </authorList>
    </citation>
    <scope>NUCLEOTIDE SEQUENCE</scope>
    <source>
        <strain evidence="1">GM15</strain>
        <tissue evidence="1">Leaf</tissue>
    </source>
</reference>
<name>A0A8X8DA77_POPTO</name>
<dbReference type="EMBL" id="JAAWWB010000004">
    <property type="protein sequence ID" value="KAG6783787.1"/>
    <property type="molecule type" value="Genomic_DNA"/>
</dbReference>
<comment type="caution">
    <text evidence="1">The sequence shown here is derived from an EMBL/GenBank/DDBJ whole genome shotgun (WGS) entry which is preliminary data.</text>
</comment>
<dbReference type="AlphaFoldDB" id="A0A8X8DA77"/>
<evidence type="ECO:0000313" key="1">
    <source>
        <dbReference type="EMBL" id="KAG6783787.1"/>
    </source>
</evidence>
<protein>
    <submittedName>
        <fullName evidence="1">Uncharacterized protein</fullName>
    </submittedName>
</protein>
<keyword evidence="2" id="KW-1185">Reference proteome</keyword>
<sequence>MLSSETATEPDSEETDLLARSTKKIKVDMGKATNGRNGSLWMNTYRRMRSNKLSAEEKRRLREPWKQTLIIKIMGRTLKIRNMFIWEDLYTFLMKRLRMMWRIQRHFSLVDLGNEFFWKNSHGLKVGNMFIWSFYS</sequence>